<dbReference type="OrthoDB" id="8907274at2759"/>
<dbReference type="STRING" id="307972.A0A2G8JP51"/>
<dbReference type="SMART" id="SM00014">
    <property type="entry name" value="acidPPc"/>
    <property type="match status" value="1"/>
</dbReference>
<reference evidence="8 9" key="1">
    <citation type="journal article" date="2017" name="PLoS Biol.">
        <title>The sea cucumber genome provides insights into morphological evolution and visceral regeneration.</title>
        <authorList>
            <person name="Zhang X."/>
            <person name="Sun L."/>
            <person name="Yuan J."/>
            <person name="Sun Y."/>
            <person name="Gao Y."/>
            <person name="Zhang L."/>
            <person name="Li S."/>
            <person name="Dai H."/>
            <person name="Hamel J.F."/>
            <person name="Liu C."/>
            <person name="Yu Y."/>
            <person name="Liu S."/>
            <person name="Lin W."/>
            <person name="Guo K."/>
            <person name="Jin S."/>
            <person name="Xu P."/>
            <person name="Storey K.B."/>
            <person name="Huan P."/>
            <person name="Zhang T."/>
            <person name="Zhou Y."/>
            <person name="Zhang J."/>
            <person name="Lin C."/>
            <person name="Li X."/>
            <person name="Xing L."/>
            <person name="Huo D."/>
            <person name="Sun M."/>
            <person name="Wang L."/>
            <person name="Mercier A."/>
            <person name="Li F."/>
            <person name="Yang H."/>
            <person name="Xiang J."/>
        </authorList>
    </citation>
    <scope>NUCLEOTIDE SEQUENCE [LARGE SCALE GENOMIC DNA]</scope>
    <source>
        <strain evidence="8">Shaxun</strain>
        <tissue evidence="8">Muscle</tissue>
    </source>
</reference>
<evidence type="ECO:0000256" key="4">
    <source>
        <dbReference type="ARBA" id="ARBA00022989"/>
    </source>
</evidence>
<dbReference type="PANTHER" id="PTHR10165:SF103">
    <property type="entry name" value="PHOSPHOLIPID PHOSPHATASE HOMOLOG 1.2 HOMOLOG"/>
    <property type="match status" value="1"/>
</dbReference>
<accession>A0A2G8JP51</accession>
<feature type="transmembrane region" description="Helical" evidence="6">
    <location>
        <begin position="279"/>
        <end position="299"/>
    </location>
</feature>
<gene>
    <name evidence="8" type="ORF">BSL78_25681</name>
</gene>
<comment type="caution">
    <text evidence="8">The sequence shown here is derived from an EMBL/GenBank/DDBJ whole genome shotgun (WGS) entry which is preliminary data.</text>
</comment>
<dbReference type="InterPro" id="IPR000326">
    <property type="entry name" value="PAP2/HPO"/>
</dbReference>
<feature type="transmembrane region" description="Helical" evidence="6">
    <location>
        <begin position="157"/>
        <end position="179"/>
    </location>
</feature>
<dbReference type="PANTHER" id="PTHR10165">
    <property type="entry name" value="LIPID PHOSPHATE PHOSPHATASE"/>
    <property type="match status" value="1"/>
</dbReference>
<dbReference type="InterPro" id="IPR036938">
    <property type="entry name" value="PAP2/HPO_sf"/>
</dbReference>
<comment type="similarity">
    <text evidence="2">Belongs to the PA-phosphatase related phosphoesterase family.</text>
</comment>
<dbReference type="Proteomes" id="UP000230750">
    <property type="component" value="Unassembled WGS sequence"/>
</dbReference>
<dbReference type="GO" id="GO:0005886">
    <property type="term" value="C:plasma membrane"/>
    <property type="evidence" value="ECO:0007669"/>
    <property type="project" value="TreeGrafter"/>
</dbReference>
<evidence type="ECO:0000256" key="2">
    <source>
        <dbReference type="ARBA" id="ARBA00008816"/>
    </source>
</evidence>
<organism evidence="8 9">
    <name type="scientific">Stichopus japonicus</name>
    <name type="common">Sea cucumber</name>
    <dbReference type="NCBI Taxonomy" id="307972"/>
    <lineage>
        <taxon>Eukaryota</taxon>
        <taxon>Metazoa</taxon>
        <taxon>Echinodermata</taxon>
        <taxon>Eleutherozoa</taxon>
        <taxon>Echinozoa</taxon>
        <taxon>Holothuroidea</taxon>
        <taxon>Aspidochirotacea</taxon>
        <taxon>Aspidochirotida</taxon>
        <taxon>Stichopodidae</taxon>
        <taxon>Apostichopus</taxon>
    </lineage>
</organism>
<dbReference type="GO" id="GO:0046839">
    <property type="term" value="P:phospholipid dephosphorylation"/>
    <property type="evidence" value="ECO:0007669"/>
    <property type="project" value="TreeGrafter"/>
</dbReference>
<keyword evidence="3 6" id="KW-0812">Transmembrane</keyword>
<feature type="domain" description="Phosphatidic acid phosphatase type 2/haloperoxidase" evidence="7">
    <location>
        <begin position="171"/>
        <end position="324"/>
    </location>
</feature>
<dbReference type="CDD" id="cd03384">
    <property type="entry name" value="PAP2_wunen"/>
    <property type="match status" value="1"/>
</dbReference>
<keyword evidence="8" id="KW-0378">Hydrolase</keyword>
<feature type="transmembrane region" description="Helical" evidence="6">
    <location>
        <begin position="248"/>
        <end position="267"/>
    </location>
</feature>
<dbReference type="EMBL" id="MRZV01001494">
    <property type="protein sequence ID" value="PIK37485.1"/>
    <property type="molecule type" value="Genomic_DNA"/>
</dbReference>
<sequence length="362" mass="40835">MVNIASRCPCSQMMPSLFSTALENESYFLADVRQDAPISKVQGRRNRGGWGAPAPPVKNVEGRKYHSAPRFAILVPVLLFRLPGIEVPVFHRGFFCNDDSLGYPYKDSTVPAIVMYAVGIGLTTILVLATEIFIYAHRQRMDIDYLHSKDDNHCCGGFMIPPLIFQIGRTLCVFGFGLLTTMAVTDVIKNVVGRLRPHFFSVCQMELFPENCTDGIQNFYITDDVCNAPEDVIYEARPVVMHIHDYDLSIGHSSASVYCMVYLAVYLQSRWQSRSLMYIRPMTQIVALMLATYTCLSRVSDYKHHWSDVFAGAIIGTFVAVCMAFAVCRMFRCKSNNGDSYQNEVFMEMSSRNRGSRSEGIF</sequence>
<proteinExistence type="inferred from homology"/>
<name>A0A2G8JP51_STIJA</name>
<keyword evidence="9" id="KW-1185">Reference proteome</keyword>
<evidence type="ECO:0000256" key="1">
    <source>
        <dbReference type="ARBA" id="ARBA00004141"/>
    </source>
</evidence>
<dbReference type="Gene3D" id="1.20.144.10">
    <property type="entry name" value="Phosphatidic acid phosphatase type 2/haloperoxidase"/>
    <property type="match status" value="1"/>
</dbReference>
<evidence type="ECO:0000256" key="3">
    <source>
        <dbReference type="ARBA" id="ARBA00022692"/>
    </source>
</evidence>
<feature type="transmembrane region" description="Helical" evidence="6">
    <location>
        <begin position="71"/>
        <end position="90"/>
    </location>
</feature>
<dbReference type="GO" id="GO:0006644">
    <property type="term" value="P:phospholipid metabolic process"/>
    <property type="evidence" value="ECO:0007669"/>
    <property type="project" value="InterPro"/>
</dbReference>
<keyword evidence="4 6" id="KW-1133">Transmembrane helix</keyword>
<evidence type="ECO:0000313" key="8">
    <source>
        <dbReference type="EMBL" id="PIK37485.1"/>
    </source>
</evidence>
<evidence type="ECO:0000256" key="5">
    <source>
        <dbReference type="ARBA" id="ARBA00023136"/>
    </source>
</evidence>
<dbReference type="AlphaFoldDB" id="A0A2G8JP51"/>
<dbReference type="GO" id="GO:0007165">
    <property type="term" value="P:signal transduction"/>
    <property type="evidence" value="ECO:0007669"/>
    <property type="project" value="TreeGrafter"/>
</dbReference>
<comment type="subcellular location">
    <subcellularLocation>
        <location evidence="1">Membrane</location>
        <topology evidence="1">Multi-pass membrane protein</topology>
    </subcellularLocation>
</comment>
<dbReference type="InterPro" id="IPR043216">
    <property type="entry name" value="PAP-like"/>
</dbReference>
<protein>
    <submittedName>
        <fullName evidence="8">Putative lipid phosphate phosphohydrolase 3</fullName>
    </submittedName>
</protein>
<evidence type="ECO:0000256" key="6">
    <source>
        <dbReference type="SAM" id="Phobius"/>
    </source>
</evidence>
<keyword evidence="5 6" id="KW-0472">Membrane</keyword>
<evidence type="ECO:0000313" key="9">
    <source>
        <dbReference type="Proteomes" id="UP000230750"/>
    </source>
</evidence>
<dbReference type="Pfam" id="PF01569">
    <property type="entry name" value="PAP2"/>
    <property type="match status" value="1"/>
</dbReference>
<evidence type="ECO:0000259" key="7">
    <source>
        <dbReference type="SMART" id="SM00014"/>
    </source>
</evidence>
<feature type="transmembrane region" description="Helical" evidence="6">
    <location>
        <begin position="305"/>
        <end position="327"/>
    </location>
</feature>
<dbReference type="SUPFAM" id="SSF48317">
    <property type="entry name" value="Acid phosphatase/Vanadium-dependent haloperoxidase"/>
    <property type="match status" value="1"/>
</dbReference>
<feature type="transmembrane region" description="Helical" evidence="6">
    <location>
        <begin position="110"/>
        <end position="136"/>
    </location>
</feature>
<dbReference type="GO" id="GO:0008195">
    <property type="term" value="F:phosphatidate phosphatase activity"/>
    <property type="evidence" value="ECO:0007669"/>
    <property type="project" value="TreeGrafter"/>
</dbReference>